<evidence type="ECO:0000313" key="1">
    <source>
        <dbReference type="EMBL" id="ACZ32397.1"/>
    </source>
</evidence>
<keyword evidence="2" id="KW-1185">Reference proteome</keyword>
<protein>
    <submittedName>
        <fullName evidence="1">Uncharacterized protein</fullName>
    </submittedName>
</protein>
<dbReference type="KEGG" id="xce:Xcel_3398"/>
<reference evidence="1 2" key="1">
    <citation type="journal article" date="2010" name="Stand. Genomic Sci.">
        <title>Complete genome sequence of Xylanimonas cellulosilytica type strain (XIL07).</title>
        <authorList>
            <person name="Foster B."/>
            <person name="Pukall R."/>
            <person name="Abt B."/>
            <person name="Nolan M."/>
            <person name="Glavina Del Rio T."/>
            <person name="Chen F."/>
            <person name="Lucas S."/>
            <person name="Tice H."/>
            <person name="Pitluck S."/>
            <person name="Cheng J.-F."/>
            <person name="Chertkov O."/>
            <person name="Brettin T."/>
            <person name="Han C."/>
            <person name="Detter J.C."/>
            <person name="Bruce D."/>
            <person name="Goodwin L."/>
            <person name="Ivanova N."/>
            <person name="Mavromatis K."/>
            <person name="Pati A."/>
            <person name="Mikhailova N."/>
            <person name="Chen A."/>
            <person name="Palaniappan K."/>
            <person name="Land M."/>
            <person name="Hauser L."/>
            <person name="Chang Y.-J."/>
            <person name="Jeffries C.D."/>
            <person name="Chain P."/>
            <person name="Rohde M."/>
            <person name="Goeker M."/>
            <person name="Bristow J."/>
            <person name="Eisen J.A."/>
            <person name="Markowitz V."/>
            <person name="Hugenholtz P."/>
            <person name="Kyrpides N.C."/>
            <person name="Klenk H.-P."/>
            <person name="Lapidus A."/>
        </authorList>
    </citation>
    <scope>NUCLEOTIDE SEQUENCE [LARGE SCALE GENOMIC DNA]</scope>
    <source>
        <strain evidence="2">DSM 15894 / CECT 5975 / LMG 20990 / XIL07</strain>
        <plasmid evidence="2">Plasmid pXCEL01</plasmid>
    </source>
</reference>
<proteinExistence type="predicted"/>
<dbReference type="AlphaFoldDB" id="D1C0T1"/>
<keyword evidence="1" id="KW-0614">Plasmid</keyword>
<name>D1C0T1_XYLCX</name>
<geneLocation type="plasmid" evidence="1 2">
    <name>pXCEL01</name>
</geneLocation>
<gene>
    <name evidence="1" type="ORF">Xcel_3398</name>
</gene>
<dbReference type="HOGENOM" id="CLU_1132916_0_0_11"/>
<dbReference type="EMBL" id="CP001822">
    <property type="protein sequence ID" value="ACZ32397.1"/>
    <property type="molecule type" value="Genomic_DNA"/>
</dbReference>
<accession>D1C0T1</accession>
<dbReference type="eggNOG" id="ENOG5034013">
    <property type="taxonomic scope" value="Bacteria"/>
</dbReference>
<dbReference type="RefSeq" id="WP_012880137.1">
    <property type="nucleotide sequence ID" value="NC_013531.1"/>
</dbReference>
<evidence type="ECO:0000313" key="2">
    <source>
        <dbReference type="Proteomes" id="UP000002255"/>
    </source>
</evidence>
<dbReference type="OrthoDB" id="4381375at2"/>
<organism evidence="1 2">
    <name type="scientific">Xylanimonas cellulosilytica (strain DSM 15894 / JCM 12276 / CECT 5975 / KCTC 9989 / LMG 20990 / NBRC 107835 / XIL07)</name>
    <dbReference type="NCBI Taxonomy" id="446471"/>
    <lineage>
        <taxon>Bacteria</taxon>
        <taxon>Bacillati</taxon>
        <taxon>Actinomycetota</taxon>
        <taxon>Actinomycetes</taxon>
        <taxon>Micrococcales</taxon>
        <taxon>Promicromonosporaceae</taxon>
        <taxon>Xylanimonas</taxon>
    </lineage>
</organism>
<dbReference type="Proteomes" id="UP000002255">
    <property type="component" value="Plasmid pXCEL01"/>
</dbReference>
<sequence>MNVLTAAWTSTGKVSGDTTTARTRGKCARCATTADLIPVRDVISKAFTGFDGWTDPTGRGLCAACAWGYSTPALRAVPHLVSRDPAQLRELSRTAAGEVLASGPLDVDQALVVPLRPGRKHLLPTAGWGRVTVDDAQLPWTEREVTLLRTVTELRDLGFGSRMLTEPAPPYQVMSKLPPASWSLVLRAWDELAVWRVTAGPWMPLALHLTIPTTKDAS</sequence>